<evidence type="ECO:0000313" key="2">
    <source>
        <dbReference type="Proteomes" id="UP000001055"/>
    </source>
</evidence>
<dbReference type="KEGG" id="pno:SNOG_14633"/>
<organism evidence="1 2">
    <name type="scientific">Phaeosphaeria nodorum (strain SN15 / ATCC MYA-4574 / FGSC 10173)</name>
    <name type="common">Glume blotch fungus</name>
    <name type="synonym">Parastagonospora nodorum</name>
    <dbReference type="NCBI Taxonomy" id="321614"/>
    <lineage>
        <taxon>Eukaryota</taxon>
        <taxon>Fungi</taxon>
        <taxon>Dikarya</taxon>
        <taxon>Ascomycota</taxon>
        <taxon>Pezizomycotina</taxon>
        <taxon>Dothideomycetes</taxon>
        <taxon>Pleosporomycetidae</taxon>
        <taxon>Pleosporales</taxon>
        <taxon>Pleosporineae</taxon>
        <taxon>Phaeosphaeriaceae</taxon>
        <taxon>Parastagonospora</taxon>
    </lineage>
</organism>
<protein>
    <submittedName>
        <fullName evidence="1">Uncharacterized protein</fullName>
    </submittedName>
</protein>
<name>Q0U0B4_PHANO</name>
<reference evidence="2" key="1">
    <citation type="journal article" date="2007" name="Plant Cell">
        <title>Dothideomycete-plant interactions illuminated by genome sequencing and EST analysis of the wheat pathogen Stagonospora nodorum.</title>
        <authorList>
            <person name="Hane J.K."/>
            <person name="Lowe R.G."/>
            <person name="Solomon P.S."/>
            <person name="Tan K.C."/>
            <person name="Schoch C.L."/>
            <person name="Spatafora J.W."/>
            <person name="Crous P.W."/>
            <person name="Kodira C."/>
            <person name="Birren B.W."/>
            <person name="Galagan J.E."/>
            <person name="Torriani S.F."/>
            <person name="McDonald B.A."/>
            <person name="Oliver R.P."/>
        </authorList>
    </citation>
    <scope>NUCLEOTIDE SEQUENCE [LARGE SCALE GENOMIC DNA]</scope>
    <source>
        <strain evidence="2">SN15 / ATCC MYA-4574 / FGSC 10173</strain>
    </source>
</reference>
<gene>
    <name evidence="1" type="ORF">SNOG_14633</name>
</gene>
<evidence type="ECO:0000313" key="1">
    <source>
        <dbReference type="EMBL" id="EAT77825.1"/>
    </source>
</evidence>
<dbReference type="EMBL" id="CH445357">
    <property type="protein sequence ID" value="EAT77825.1"/>
    <property type="molecule type" value="Genomic_DNA"/>
</dbReference>
<dbReference type="AlphaFoldDB" id="Q0U0B4"/>
<dbReference type="RefSeq" id="XP_001804817.1">
    <property type="nucleotide sequence ID" value="XM_001804765.1"/>
</dbReference>
<proteinExistence type="predicted"/>
<dbReference type="InParanoid" id="Q0U0B4"/>
<accession>Q0U0B4</accession>
<dbReference type="GeneID" id="5981743"/>
<dbReference type="Proteomes" id="UP000001055">
    <property type="component" value="Unassembled WGS sequence"/>
</dbReference>
<sequence length="57" mass="6351">MSRAINEPPSINDIITITAMREALGYFSDITWVITCAETTGSQLDQASIRIDRYDDA</sequence>